<reference evidence="6" key="1">
    <citation type="journal article" date="2021" name="PeerJ">
        <title>Extensive microbial diversity within the chicken gut microbiome revealed by metagenomics and culture.</title>
        <authorList>
            <person name="Gilroy R."/>
            <person name="Ravi A."/>
            <person name="Getino M."/>
            <person name="Pursley I."/>
            <person name="Horton D.L."/>
            <person name="Alikhan N.F."/>
            <person name="Baker D."/>
            <person name="Gharbi K."/>
            <person name="Hall N."/>
            <person name="Watson M."/>
            <person name="Adriaenssens E.M."/>
            <person name="Foster-Nyarko E."/>
            <person name="Jarju S."/>
            <person name="Secka A."/>
            <person name="Antonio M."/>
            <person name="Oren A."/>
            <person name="Chaudhuri R.R."/>
            <person name="La Ragione R."/>
            <person name="Hildebrand F."/>
            <person name="Pallen M.J."/>
        </authorList>
    </citation>
    <scope>NUCLEOTIDE SEQUENCE</scope>
    <source>
        <strain evidence="6">CHK174-6876</strain>
    </source>
</reference>
<sequence>MFLKQLELQNPELIDYAFELIKTNKILPDTYVIDLEMIRQNTRKIVQEAKKYNIELLYMTKQIGRNPLIAEEIQKNGISNAVVVDFREAEVFMNNNLNLGNVGHLVQPPRGIIKKLLQYGTKYMTMYSRDNIQNLSKVAKEVDINQDILIKVIDKQDDIYPGQAGGFTLEELDSSLDEIKQFDNVNIVGITTFPGILFDEEAKEFKPTKNITTIDKAKQILKKHNIFPKVISLPSASATTSLSLVDQLGGNEAEPGHSLTGTTPIHAVKDEPEKPAYCYISEISHNFAGHSYVFGGGLYRRGHLKNAVVAENGKYKHTEVMPLEDSNIDYYLELADQFQTGSPVLMASRTQMFVTRSTVAVVDRLHGNSKPQLIGLFDTQGRKLTEGMK</sequence>
<organism evidence="6 7">
    <name type="scientific">Ligilactobacillus acidipiscis</name>
    <dbReference type="NCBI Taxonomy" id="89059"/>
    <lineage>
        <taxon>Bacteria</taxon>
        <taxon>Bacillati</taxon>
        <taxon>Bacillota</taxon>
        <taxon>Bacilli</taxon>
        <taxon>Lactobacillales</taxon>
        <taxon>Lactobacillaceae</taxon>
        <taxon>Ligilactobacillus</taxon>
    </lineage>
</organism>
<evidence type="ECO:0000313" key="7">
    <source>
        <dbReference type="Proteomes" id="UP000707535"/>
    </source>
</evidence>
<dbReference type="InterPro" id="IPR000821">
    <property type="entry name" value="Ala_racemase"/>
</dbReference>
<dbReference type="GO" id="GO:0005829">
    <property type="term" value="C:cytosol"/>
    <property type="evidence" value="ECO:0007669"/>
    <property type="project" value="TreeGrafter"/>
</dbReference>
<evidence type="ECO:0000256" key="1">
    <source>
        <dbReference type="ARBA" id="ARBA00001933"/>
    </source>
</evidence>
<evidence type="ECO:0000259" key="4">
    <source>
        <dbReference type="Pfam" id="PF01168"/>
    </source>
</evidence>
<reference evidence="6" key="2">
    <citation type="submission" date="2021-09" db="EMBL/GenBank/DDBJ databases">
        <authorList>
            <person name="Gilroy R."/>
        </authorList>
    </citation>
    <scope>NUCLEOTIDE SEQUENCE</scope>
    <source>
        <strain evidence="6">CHK174-6876</strain>
    </source>
</reference>
<dbReference type="Pfam" id="PF01168">
    <property type="entry name" value="Ala_racemase_N"/>
    <property type="match status" value="1"/>
</dbReference>
<dbReference type="InterPro" id="IPR001608">
    <property type="entry name" value="Ala_racemase_N"/>
</dbReference>
<comment type="caution">
    <text evidence="6">The sequence shown here is derived from an EMBL/GenBank/DDBJ whole genome shotgun (WGS) entry which is preliminary data.</text>
</comment>
<dbReference type="SUPFAM" id="SSF51419">
    <property type="entry name" value="PLP-binding barrel"/>
    <property type="match status" value="1"/>
</dbReference>
<dbReference type="Gene3D" id="2.40.37.30">
    <property type="match status" value="2"/>
</dbReference>
<keyword evidence="2" id="KW-0663">Pyridoxal phosphate</keyword>
<dbReference type="EC" id="5.1.1.1" evidence="6"/>
<dbReference type="Proteomes" id="UP000707535">
    <property type="component" value="Unassembled WGS sequence"/>
</dbReference>
<dbReference type="PANTHER" id="PTHR30511:SF3">
    <property type="entry name" value="LYSINE RACEMASE"/>
    <property type="match status" value="1"/>
</dbReference>
<evidence type="ECO:0000256" key="3">
    <source>
        <dbReference type="ARBA" id="ARBA00023235"/>
    </source>
</evidence>
<dbReference type="GO" id="GO:0030170">
    <property type="term" value="F:pyridoxal phosphate binding"/>
    <property type="evidence" value="ECO:0007669"/>
    <property type="project" value="TreeGrafter"/>
</dbReference>
<feature type="domain" description="Alanine racemase N-terminal" evidence="4">
    <location>
        <begin position="33"/>
        <end position="264"/>
    </location>
</feature>
<dbReference type="InterPro" id="IPR029066">
    <property type="entry name" value="PLP-binding_barrel"/>
</dbReference>
<gene>
    <name evidence="6" type="ORF">K8V00_00265</name>
</gene>
<accession>A0A921F6U9</accession>
<evidence type="ECO:0000313" key="6">
    <source>
        <dbReference type="EMBL" id="HJE96026.1"/>
    </source>
</evidence>
<comment type="cofactor">
    <cofactor evidence="1">
        <name>pyridoxal 5'-phosphate</name>
        <dbReference type="ChEBI" id="CHEBI:597326"/>
    </cofactor>
</comment>
<evidence type="ECO:0000259" key="5">
    <source>
        <dbReference type="Pfam" id="PF21279"/>
    </source>
</evidence>
<dbReference type="GO" id="GO:0008784">
    <property type="term" value="F:alanine racemase activity"/>
    <property type="evidence" value="ECO:0007669"/>
    <property type="project" value="UniProtKB-EC"/>
</dbReference>
<proteinExistence type="predicted"/>
<dbReference type="Pfam" id="PF21279">
    <property type="entry name" value="YhfX-like_C"/>
    <property type="match status" value="1"/>
</dbReference>
<evidence type="ECO:0000256" key="2">
    <source>
        <dbReference type="ARBA" id="ARBA00022898"/>
    </source>
</evidence>
<dbReference type="EMBL" id="DYXG01000005">
    <property type="protein sequence ID" value="HJE96026.1"/>
    <property type="molecule type" value="Genomic_DNA"/>
</dbReference>
<keyword evidence="3 6" id="KW-0413">Isomerase</keyword>
<feature type="domain" description="YhfX-like C-terminal" evidence="5">
    <location>
        <begin position="279"/>
        <end position="368"/>
    </location>
</feature>
<protein>
    <submittedName>
        <fullName evidence="6">Alanine racemase</fullName>
        <ecNumber evidence="6">5.1.1.1</ecNumber>
    </submittedName>
</protein>
<dbReference type="InterPro" id="IPR048449">
    <property type="entry name" value="YhfX-like_C"/>
</dbReference>
<dbReference type="AlphaFoldDB" id="A0A921F6U9"/>
<name>A0A921F6U9_9LACO</name>
<dbReference type="PANTHER" id="PTHR30511">
    <property type="entry name" value="ALANINE RACEMASE"/>
    <property type="match status" value="1"/>
</dbReference>